<dbReference type="AlphaFoldDB" id="A0A392RLH9"/>
<dbReference type="EMBL" id="LXQA010241485">
    <property type="protein sequence ID" value="MCI37159.1"/>
    <property type="molecule type" value="Genomic_DNA"/>
</dbReference>
<reference evidence="1 2" key="1">
    <citation type="journal article" date="2018" name="Front. Plant Sci.">
        <title>Red Clover (Trifolium pratense) and Zigzag Clover (T. medium) - A Picture of Genomic Similarities and Differences.</title>
        <authorList>
            <person name="Dluhosova J."/>
            <person name="Istvanek J."/>
            <person name="Nedelnik J."/>
            <person name="Repkova J."/>
        </authorList>
    </citation>
    <scope>NUCLEOTIDE SEQUENCE [LARGE SCALE GENOMIC DNA]</scope>
    <source>
        <strain evidence="2">cv. 10/8</strain>
        <tissue evidence="1">Leaf</tissue>
    </source>
</reference>
<sequence>MVRYLPERVLLQFGYVQTIPCHPHAAVNPLTTVERIDQHWVQHMDRVLTSD</sequence>
<proteinExistence type="predicted"/>
<organism evidence="1 2">
    <name type="scientific">Trifolium medium</name>
    <dbReference type="NCBI Taxonomy" id="97028"/>
    <lineage>
        <taxon>Eukaryota</taxon>
        <taxon>Viridiplantae</taxon>
        <taxon>Streptophyta</taxon>
        <taxon>Embryophyta</taxon>
        <taxon>Tracheophyta</taxon>
        <taxon>Spermatophyta</taxon>
        <taxon>Magnoliopsida</taxon>
        <taxon>eudicotyledons</taxon>
        <taxon>Gunneridae</taxon>
        <taxon>Pentapetalae</taxon>
        <taxon>rosids</taxon>
        <taxon>fabids</taxon>
        <taxon>Fabales</taxon>
        <taxon>Fabaceae</taxon>
        <taxon>Papilionoideae</taxon>
        <taxon>50 kb inversion clade</taxon>
        <taxon>NPAAA clade</taxon>
        <taxon>Hologalegina</taxon>
        <taxon>IRL clade</taxon>
        <taxon>Trifolieae</taxon>
        <taxon>Trifolium</taxon>
    </lineage>
</organism>
<feature type="non-terminal residue" evidence="1">
    <location>
        <position position="51"/>
    </location>
</feature>
<evidence type="ECO:0000313" key="1">
    <source>
        <dbReference type="EMBL" id="MCI37159.1"/>
    </source>
</evidence>
<keyword evidence="2" id="KW-1185">Reference proteome</keyword>
<accession>A0A392RLH9</accession>
<name>A0A392RLH9_9FABA</name>
<dbReference type="Proteomes" id="UP000265520">
    <property type="component" value="Unassembled WGS sequence"/>
</dbReference>
<protein>
    <submittedName>
        <fullName evidence="1">Uncharacterized protein</fullName>
    </submittedName>
</protein>
<evidence type="ECO:0000313" key="2">
    <source>
        <dbReference type="Proteomes" id="UP000265520"/>
    </source>
</evidence>
<comment type="caution">
    <text evidence="1">The sequence shown here is derived from an EMBL/GenBank/DDBJ whole genome shotgun (WGS) entry which is preliminary data.</text>
</comment>